<dbReference type="GO" id="GO:0005666">
    <property type="term" value="C:RNA polymerase III complex"/>
    <property type="evidence" value="ECO:0007669"/>
    <property type="project" value="TreeGrafter"/>
</dbReference>
<dbReference type="GO" id="GO:0006366">
    <property type="term" value="P:transcription by RNA polymerase II"/>
    <property type="evidence" value="ECO:0007669"/>
    <property type="project" value="TreeGrafter"/>
</dbReference>
<dbReference type="Pfam" id="PF01192">
    <property type="entry name" value="RNA_pol_Rpb6"/>
    <property type="match status" value="1"/>
</dbReference>
<proteinExistence type="predicted"/>
<keyword evidence="3" id="KW-0542">Nucleomorph</keyword>
<evidence type="ECO:0000256" key="1">
    <source>
        <dbReference type="ARBA" id="ARBA00022478"/>
    </source>
</evidence>
<dbReference type="Proteomes" id="UP000243670">
    <property type="component" value="Nucleomorph 2"/>
</dbReference>
<gene>
    <name evidence="3" type="primary">rpabc6</name>
    <name evidence="3" type="ORF">M951_chr2122</name>
</gene>
<dbReference type="GO" id="GO:0003899">
    <property type="term" value="F:DNA-directed RNA polymerase activity"/>
    <property type="evidence" value="ECO:0007669"/>
    <property type="project" value="InterPro"/>
</dbReference>
<dbReference type="InterPro" id="IPR006110">
    <property type="entry name" value="Pol_omega/Rpo6/RPB6"/>
</dbReference>
<geneLocation type="nucleomorph" evidence="3"/>
<protein>
    <submittedName>
        <fullName evidence="3">DNA-directed RNA polymerase I, II, and III 15kDa polypeptide</fullName>
    </submittedName>
</protein>
<dbReference type="InterPro" id="IPR036161">
    <property type="entry name" value="RPB6/omega-like_sf"/>
</dbReference>
<dbReference type="EMBL" id="CP006628">
    <property type="protein sequence ID" value="AIB09818.1"/>
    <property type="molecule type" value="Genomic_DNA"/>
</dbReference>
<sequence length="109" mass="13137">MKNYYLKIFSDIETDTIDVNKKIITRKLNHKTFHNFLTKFEKTRIIGIRALQISHGSMIYVQLEGESDSIQIAIKEFREKKIPFKIRRFYPDGSYIDYKINEFYDTLDF</sequence>
<dbReference type="GO" id="GO:0006360">
    <property type="term" value="P:transcription by RNA polymerase I"/>
    <property type="evidence" value="ECO:0007669"/>
    <property type="project" value="TreeGrafter"/>
</dbReference>
<dbReference type="GO" id="GO:0042797">
    <property type="term" value="P:tRNA transcription by RNA polymerase III"/>
    <property type="evidence" value="ECO:0007669"/>
    <property type="project" value="TreeGrafter"/>
</dbReference>
<organism evidence="3 4">
    <name type="scientific">Lotharella oceanica</name>
    <dbReference type="NCBI Taxonomy" id="641309"/>
    <lineage>
        <taxon>Eukaryota</taxon>
        <taxon>Sar</taxon>
        <taxon>Rhizaria</taxon>
        <taxon>Cercozoa</taxon>
        <taxon>Chlorarachniophyceae</taxon>
        <taxon>Lotharella</taxon>
    </lineage>
</organism>
<evidence type="ECO:0000313" key="3">
    <source>
        <dbReference type="EMBL" id="AIB09818.1"/>
    </source>
</evidence>
<accession>A0A060DG97</accession>
<dbReference type="Gene3D" id="3.90.940.10">
    <property type="match status" value="1"/>
</dbReference>
<dbReference type="PROSITE" id="PS01111">
    <property type="entry name" value="RNA_POL_K_14KD"/>
    <property type="match status" value="1"/>
</dbReference>
<keyword evidence="1 3" id="KW-0240">DNA-directed RNA polymerase</keyword>
<reference evidence="3 4" key="1">
    <citation type="journal article" date="2014" name="BMC Genomics">
        <title>Nucleomorph and plastid genome sequences of the chlorarachniophyte Lotharella oceanica: convergent reductive evolution and frequent recombination in nucleomorph-bearing algae.</title>
        <authorList>
            <person name="Tanifuji G."/>
            <person name="Onodera N.T."/>
            <person name="Brown M.W."/>
            <person name="Curtis B.A."/>
            <person name="Roger A.J."/>
            <person name="Ka-Shu Wong G."/>
            <person name="Melkonian M."/>
            <person name="Archibald J.M."/>
        </authorList>
    </citation>
    <scope>NUCLEOTIDE SEQUENCE [LARGE SCALE GENOMIC DNA]</scope>
    <source>
        <strain evidence="3 4">CCMP622</strain>
    </source>
</reference>
<dbReference type="SUPFAM" id="SSF63562">
    <property type="entry name" value="RPB6/omega subunit-like"/>
    <property type="match status" value="1"/>
</dbReference>
<dbReference type="NCBIfam" id="NF002208">
    <property type="entry name" value="PRK01099.1-3"/>
    <property type="match status" value="1"/>
</dbReference>
<dbReference type="AlphaFoldDB" id="A0A060DG97"/>
<dbReference type="PANTHER" id="PTHR47227:SF5">
    <property type="entry name" value="DNA-DIRECTED RNA POLYMERASES I, II, AND III SUBUNIT RPABC2"/>
    <property type="match status" value="1"/>
</dbReference>
<keyword evidence="2" id="KW-0804">Transcription</keyword>
<dbReference type="InterPro" id="IPR006111">
    <property type="entry name" value="Rpo6/Rpb6"/>
</dbReference>
<dbReference type="GO" id="GO:0005736">
    <property type="term" value="C:RNA polymerase I complex"/>
    <property type="evidence" value="ECO:0007669"/>
    <property type="project" value="TreeGrafter"/>
</dbReference>
<dbReference type="InterPro" id="IPR020708">
    <property type="entry name" value="DNA-dir_RNA_polK_14-18kDa_CS"/>
</dbReference>
<dbReference type="GO" id="GO:0005665">
    <property type="term" value="C:RNA polymerase II, core complex"/>
    <property type="evidence" value="ECO:0007669"/>
    <property type="project" value="TreeGrafter"/>
</dbReference>
<dbReference type="PANTHER" id="PTHR47227">
    <property type="entry name" value="DNA-DIRECTED RNA POLYMERASE SUBUNIT K"/>
    <property type="match status" value="1"/>
</dbReference>
<evidence type="ECO:0000313" key="4">
    <source>
        <dbReference type="Proteomes" id="UP000243670"/>
    </source>
</evidence>
<dbReference type="PIRSF" id="PIRSF000778">
    <property type="entry name" value="RpoK/RPB6"/>
    <property type="match status" value="1"/>
</dbReference>
<evidence type="ECO:0000256" key="2">
    <source>
        <dbReference type="ARBA" id="ARBA00023163"/>
    </source>
</evidence>
<dbReference type="GO" id="GO:0003677">
    <property type="term" value="F:DNA binding"/>
    <property type="evidence" value="ECO:0007669"/>
    <property type="project" value="InterPro"/>
</dbReference>
<name>A0A060DG97_9EUKA</name>
<dbReference type="SMART" id="SM01409">
    <property type="entry name" value="RNA_pol_Rpb6"/>
    <property type="match status" value="1"/>
</dbReference>